<evidence type="ECO:0000313" key="6">
    <source>
        <dbReference type="Proteomes" id="UP000054498"/>
    </source>
</evidence>
<dbReference type="InterPro" id="IPR041466">
    <property type="entry name" value="Dynein_AAA5_ext"/>
</dbReference>
<dbReference type="GO" id="GO:0007018">
    <property type="term" value="P:microtubule-based movement"/>
    <property type="evidence" value="ECO:0007669"/>
    <property type="project" value="InterPro"/>
</dbReference>
<dbReference type="Proteomes" id="UP000054498">
    <property type="component" value="Unassembled WGS sequence"/>
</dbReference>
<name>A0A0D2KGG8_9CHLO</name>
<comment type="similarity">
    <text evidence="1">Belongs to the dynein heavy chain family.</text>
</comment>
<dbReference type="PANTHER" id="PTHR22878">
    <property type="entry name" value="DYNEIN HEAVY CHAIN 6, AXONEMAL-LIKE-RELATED"/>
    <property type="match status" value="1"/>
</dbReference>
<dbReference type="AlphaFoldDB" id="A0A0D2KGG8"/>
<dbReference type="GeneID" id="25730445"/>
<dbReference type="GO" id="GO:0030286">
    <property type="term" value="C:dynein complex"/>
    <property type="evidence" value="ECO:0007669"/>
    <property type="project" value="InterPro"/>
</dbReference>
<reference evidence="5 6" key="1">
    <citation type="journal article" date="2013" name="BMC Genomics">
        <title>Reconstruction of the lipid metabolism for the microalga Monoraphidium neglectum from its genome sequence reveals characteristics suitable for biofuel production.</title>
        <authorList>
            <person name="Bogen C."/>
            <person name="Al-Dilaimi A."/>
            <person name="Albersmeier A."/>
            <person name="Wichmann J."/>
            <person name="Grundmann M."/>
            <person name="Rupp O."/>
            <person name="Lauersen K.J."/>
            <person name="Blifernez-Klassen O."/>
            <person name="Kalinowski J."/>
            <person name="Goesmann A."/>
            <person name="Mussgnug J.H."/>
            <person name="Kruse O."/>
        </authorList>
    </citation>
    <scope>NUCLEOTIDE SEQUENCE [LARGE SCALE GENOMIC DNA]</scope>
    <source>
        <strain evidence="5 6">SAG 48.87</strain>
    </source>
</reference>
<sequence>MVVPDMEQICEIMLFSEGFDTAKALAKKMTVLYKLAAEQLSKQHHYDFGLRALKSVLVMAGALKRGSPGMSEQLVLMRALRDMNLPKFVYDDVPLFLGLVEDLFPGLDCPRVRYPRLNDEVEAELAAAGYQVLTAPGNQVDKVVQLYEVMLTRHTTMVVGQTGGGKSVILQALARAQGRLGRKTTLSVLNPKAISVSELYGVLDKDTRDWTDGLLELNKPLPPERDEARYIVFDGDVDAVWVENMNSVMDDNKLLTLPNGERIRLAPHVKLLFEVADLQYASPATISRCGMVFVDSRNLGWRPFLWRWLNGRTAPGEADALRPLFEKYAAPGIDWVVEGLDGGDVVKRPAQSVPLTGLNLLAQLCGLLDATLGGAGAGEGAEGGGKVLDPQVLEGLFIFCCVWSIGACLVQRPEAKERERFDAFICSIAAMGTIDSDRVSPGQLPSRSLYEYCFDAKDGCWRSWKSQVGPYVPPADGAFSKILVPTVDTVRSTWLLKTVAGAGRPCLFVGDSGTAKSVTISAFLAGLDQFWPATSRTLGFSSRTSSTDVQRAIEDCVEKRTKDTYGPPVGKRLVLFIDDLNMPRVDAYGTQQPIALLRQVVERRGMYDRGKELGWKNLKDVQVVGAMGPPGGARNSVDPRFISLFSVFEIATPSNDNLRAIYQTILAGHLARMPDAVREGLGDGGGLTDATLELFSHVVERLPPTPSRFHYVFNLRDLSRVYEGLLRATPAK</sequence>
<dbReference type="KEGG" id="mng:MNEG_13024"/>
<dbReference type="Pfam" id="PF17852">
    <property type="entry name" value="Dynein_AAA_lid"/>
    <property type="match status" value="1"/>
</dbReference>
<dbReference type="Gene3D" id="1.10.472.130">
    <property type="match status" value="1"/>
</dbReference>
<dbReference type="GO" id="GO:0005524">
    <property type="term" value="F:ATP binding"/>
    <property type="evidence" value="ECO:0007669"/>
    <property type="project" value="InterPro"/>
</dbReference>
<dbReference type="PANTHER" id="PTHR22878:SF63">
    <property type="entry name" value="DYNEIN AXONEMAL HEAVY CHAIN 10"/>
    <property type="match status" value="1"/>
</dbReference>
<evidence type="ECO:0000313" key="5">
    <source>
        <dbReference type="EMBL" id="KIY94938.1"/>
    </source>
</evidence>
<dbReference type="InterPro" id="IPR026983">
    <property type="entry name" value="DHC"/>
</dbReference>
<evidence type="ECO:0000259" key="3">
    <source>
        <dbReference type="Pfam" id="PF17852"/>
    </source>
</evidence>
<dbReference type="Gene3D" id="3.40.50.300">
    <property type="entry name" value="P-loop containing nucleotide triphosphate hydrolases"/>
    <property type="match status" value="2"/>
</dbReference>
<dbReference type="EC" id="3.6.1.3" evidence="5"/>
<dbReference type="OrthoDB" id="64868at2759"/>
<evidence type="ECO:0000259" key="2">
    <source>
        <dbReference type="Pfam" id="PF12774"/>
    </source>
</evidence>
<dbReference type="Pfam" id="PF17857">
    <property type="entry name" value="AAA_lid_1"/>
    <property type="match status" value="1"/>
</dbReference>
<evidence type="ECO:0000259" key="4">
    <source>
        <dbReference type="Pfam" id="PF17857"/>
    </source>
</evidence>
<dbReference type="RefSeq" id="XP_013893958.1">
    <property type="nucleotide sequence ID" value="XM_014038504.1"/>
</dbReference>
<keyword evidence="6" id="KW-1185">Reference proteome</keyword>
<dbReference type="InterPro" id="IPR035699">
    <property type="entry name" value="AAA_6"/>
</dbReference>
<feature type="domain" description="Dynein heavy chain 3 AAA+ lid" evidence="4">
    <location>
        <begin position="688"/>
        <end position="728"/>
    </location>
</feature>
<protein>
    <submittedName>
        <fullName evidence="5">Dynein heavy chain</fullName>
        <ecNumber evidence="5">3.6.1.3</ecNumber>
    </submittedName>
</protein>
<dbReference type="Gene3D" id="1.20.920.30">
    <property type="match status" value="1"/>
</dbReference>
<evidence type="ECO:0000256" key="1">
    <source>
        <dbReference type="ARBA" id="ARBA00008887"/>
    </source>
</evidence>
<dbReference type="Gene3D" id="1.10.8.710">
    <property type="match status" value="1"/>
</dbReference>
<dbReference type="InterPro" id="IPR027417">
    <property type="entry name" value="P-loop_NTPase"/>
</dbReference>
<gene>
    <name evidence="5" type="ORF">MNEG_13024</name>
</gene>
<dbReference type="GO" id="GO:0045505">
    <property type="term" value="F:dynein intermediate chain binding"/>
    <property type="evidence" value="ECO:0007669"/>
    <property type="project" value="InterPro"/>
</dbReference>
<dbReference type="FunFam" id="1.10.8.710:FF:000002">
    <property type="entry name" value="dynein heavy chain 17, axonemal"/>
    <property type="match status" value="1"/>
</dbReference>
<dbReference type="Pfam" id="PF12774">
    <property type="entry name" value="AAA_6"/>
    <property type="match status" value="1"/>
</dbReference>
<dbReference type="InterPro" id="IPR043157">
    <property type="entry name" value="Dynein_AAA1S"/>
</dbReference>
<dbReference type="Pfam" id="PF12775">
    <property type="entry name" value="AAA_7"/>
    <property type="match status" value="1"/>
</dbReference>
<dbReference type="InterPro" id="IPR041589">
    <property type="entry name" value="DNAH3_AAA_lid_1"/>
</dbReference>
<feature type="domain" description="Dynein heavy chain hydrolytic ATP-binding dynein motor region" evidence="2">
    <location>
        <begin position="1"/>
        <end position="167"/>
    </location>
</feature>
<feature type="domain" description="Dynein heavy chain AAA 5 extension" evidence="3">
    <location>
        <begin position="321"/>
        <end position="465"/>
    </location>
</feature>
<accession>A0A0D2KGG8</accession>
<dbReference type="EMBL" id="KK103796">
    <property type="protein sequence ID" value="KIY94938.1"/>
    <property type="molecule type" value="Genomic_DNA"/>
</dbReference>
<dbReference type="STRING" id="145388.A0A0D2KGG8"/>
<proteinExistence type="inferred from homology"/>
<dbReference type="SUPFAM" id="SSF52540">
    <property type="entry name" value="P-loop containing nucleoside triphosphate hydrolases"/>
    <property type="match status" value="2"/>
</dbReference>
<organism evidence="5 6">
    <name type="scientific">Monoraphidium neglectum</name>
    <dbReference type="NCBI Taxonomy" id="145388"/>
    <lineage>
        <taxon>Eukaryota</taxon>
        <taxon>Viridiplantae</taxon>
        <taxon>Chlorophyta</taxon>
        <taxon>core chlorophytes</taxon>
        <taxon>Chlorophyceae</taxon>
        <taxon>CS clade</taxon>
        <taxon>Sphaeropleales</taxon>
        <taxon>Selenastraceae</taxon>
        <taxon>Monoraphidium</taxon>
    </lineage>
</organism>
<dbReference type="GO" id="GO:0051959">
    <property type="term" value="F:dynein light intermediate chain binding"/>
    <property type="evidence" value="ECO:0007669"/>
    <property type="project" value="InterPro"/>
</dbReference>
<keyword evidence="5" id="KW-0378">Hydrolase</keyword>
<dbReference type="GO" id="GO:0016787">
    <property type="term" value="F:hydrolase activity"/>
    <property type="evidence" value="ECO:0007669"/>
    <property type="project" value="UniProtKB-KW"/>
</dbReference>